<feature type="coiled-coil region" evidence="1">
    <location>
        <begin position="845"/>
        <end position="901"/>
    </location>
</feature>
<dbReference type="GO" id="GO:0010824">
    <property type="term" value="P:regulation of centrosome duplication"/>
    <property type="evidence" value="ECO:0007669"/>
    <property type="project" value="TreeGrafter"/>
</dbReference>
<reference evidence="4" key="2">
    <citation type="submission" date="2025-08" db="UniProtKB">
        <authorList>
            <consortium name="Ensembl"/>
        </authorList>
    </citation>
    <scope>IDENTIFICATION</scope>
</reference>
<evidence type="ECO:0000256" key="1">
    <source>
        <dbReference type="SAM" id="Coils"/>
    </source>
</evidence>
<reference evidence="4" key="3">
    <citation type="submission" date="2025-09" db="UniProtKB">
        <authorList>
            <consortium name="Ensembl"/>
        </authorList>
    </citation>
    <scope>IDENTIFICATION</scope>
</reference>
<feature type="transmembrane region" description="Helical" evidence="3">
    <location>
        <begin position="111"/>
        <end position="137"/>
    </location>
</feature>
<keyword evidence="3" id="KW-0472">Membrane</keyword>
<feature type="transmembrane region" description="Helical" evidence="3">
    <location>
        <begin position="77"/>
        <end position="99"/>
    </location>
</feature>
<reference evidence="4" key="1">
    <citation type="submission" date="2018-09" db="EMBL/GenBank/DDBJ databases">
        <title>Common duck and Muscovy duck high density SNP chip.</title>
        <authorList>
            <person name="Vignal A."/>
            <person name="Thebault N."/>
            <person name="Warren W.C."/>
        </authorList>
    </citation>
    <scope>NUCLEOTIDE SEQUENCE [LARGE SCALE GENOMIC DNA]</scope>
</reference>
<feature type="transmembrane region" description="Helical" evidence="3">
    <location>
        <begin position="52"/>
        <end position="71"/>
    </location>
</feature>
<feature type="transmembrane region" description="Helical" evidence="3">
    <location>
        <begin position="26"/>
        <end position="45"/>
    </location>
</feature>
<dbReference type="GO" id="GO:0035735">
    <property type="term" value="P:intraciliary transport involved in cilium assembly"/>
    <property type="evidence" value="ECO:0007669"/>
    <property type="project" value="InterPro"/>
</dbReference>
<evidence type="ECO:0000313" key="5">
    <source>
        <dbReference type="Proteomes" id="UP000694556"/>
    </source>
</evidence>
<dbReference type="Proteomes" id="UP000694556">
    <property type="component" value="Chromosome 19"/>
</dbReference>
<keyword evidence="5" id="KW-1185">Reference proteome</keyword>
<organism evidence="4 5">
    <name type="scientific">Cairina moschata</name>
    <name type="common">Muscovy duck</name>
    <dbReference type="NCBI Taxonomy" id="8855"/>
    <lineage>
        <taxon>Eukaryota</taxon>
        <taxon>Metazoa</taxon>
        <taxon>Chordata</taxon>
        <taxon>Craniata</taxon>
        <taxon>Vertebrata</taxon>
        <taxon>Euteleostomi</taxon>
        <taxon>Archelosauria</taxon>
        <taxon>Archosauria</taxon>
        <taxon>Dinosauria</taxon>
        <taxon>Saurischia</taxon>
        <taxon>Theropoda</taxon>
        <taxon>Coelurosauria</taxon>
        <taxon>Aves</taxon>
        <taxon>Neognathae</taxon>
        <taxon>Galloanserae</taxon>
        <taxon>Anseriformes</taxon>
        <taxon>Anatidae</taxon>
        <taxon>Anatinae</taxon>
        <taxon>Cairina</taxon>
    </lineage>
</organism>
<feature type="compositionally biased region" description="Low complexity" evidence="2">
    <location>
        <begin position="348"/>
        <end position="362"/>
    </location>
</feature>
<keyword evidence="3" id="KW-0812">Transmembrane</keyword>
<feature type="region of interest" description="Disordered" evidence="2">
    <location>
        <begin position="621"/>
        <end position="655"/>
    </location>
</feature>
<protein>
    <submittedName>
        <fullName evidence="4">Centrosomal protein 131</fullName>
    </submittedName>
</protein>
<keyword evidence="3" id="KW-1133">Transmembrane helix</keyword>
<accession>A0A8C3C9A0</accession>
<feature type="compositionally biased region" description="Polar residues" evidence="2">
    <location>
        <begin position="326"/>
        <end position="340"/>
    </location>
</feature>
<evidence type="ECO:0000256" key="3">
    <source>
        <dbReference type="SAM" id="Phobius"/>
    </source>
</evidence>
<dbReference type="PANTHER" id="PTHR31540">
    <property type="entry name" value="CENTROSOMAL PROTEIN OF 131 KDA"/>
    <property type="match status" value="1"/>
</dbReference>
<feature type="region of interest" description="Disordered" evidence="2">
    <location>
        <begin position="319"/>
        <end position="362"/>
    </location>
</feature>
<name>A0A8C3C9A0_CAIMO</name>
<dbReference type="GO" id="GO:0034451">
    <property type="term" value="C:centriolar satellite"/>
    <property type="evidence" value="ECO:0007669"/>
    <property type="project" value="TreeGrafter"/>
</dbReference>
<keyword evidence="1" id="KW-0175">Coiled coil</keyword>
<feature type="region of interest" description="Disordered" evidence="2">
    <location>
        <begin position="508"/>
        <end position="531"/>
    </location>
</feature>
<dbReference type="InterPro" id="IPR030465">
    <property type="entry name" value="CEP131"/>
</dbReference>
<evidence type="ECO:0000313" key="4">
    <source>
        <dbReference type="Ensembl" id="ENSCMMP00000017930.1"/>
    </source>
</evidence>
<feature type="compositionally biased region" description="Basic and acidic residues" evidence="2">
    <location>
        <begin position="629"/>
        <end position="642"/>
    </location>
</feature>
<feature type="coiled-coil region" evidence="1">
    <location>
        <begin position="956"/>
        <end position="1304"/>
    </location>
</feature>
<feature type="region of interest" description="Disordered" evidence="2">
    <location>
        <begin position="282"/>
        <end position="307"/>
    </location>
</feature>
<dbReference type="Ensembl" id="ENSCMMT00000019689.1">
    <property type="protein sequence ID" value="ENSCMMP00000017930.1"/>
    <property type="gene ID" value="ENSCMMG00000011352.1"/>
</dbReference>
<sequence>MVPFGSALGLHPDPRWVCVGFDLGPIWGRFGITLGLCWVFLGTPLGSALGPLWDPFGSVVGSGWVIFGFTLGSHCDPHWVCVGFELGPLWGCFGTTLGLPLMSGFPLGRLWVCGWVPFGLMLGSLWVLFGSVLGLPWVPFRFALSPLWVHFGSPLGPHWVPFGFTLGSHCNPPWVHSRSPLGPFWVPFASPSCPRCAHTALHPPVAHLPSFPRRMRSARSSSSCRGAGCGGVAVDLSLTGLPVPVLRRPSSASPAKHVVRSLSIVADGKPKRNALEDAGSRAINNLRRSNSTTQVAQQASSGHSSEQTGAFLAFFESASGGRKKGTTPSTASPEQKTTWNILDDQPRALPAPSSSGAAEPAAGMRKKEAAVLLAANFTANNRSNKGAMGNCVTTMVHNNYTADRGPAPKSSNQAPSSNLNNVVKATANEESESSSLVRSQKNFSSNNIAARNNTGGLPRRREVTEEEAERFIQQVNLAAVTIQRWYRRHAQRHKAGAAALGRLLASRREERQRQPEEGNILGLQERRDEEHRKIREEKARLARRAAIQELHQKRAQKAAEAKCSVEEELTMVKESRRVAKKKPARPAAATRNGGLKANNADANFHAVAAEPEASGLAELSAVPSQGQGTEDKLQDVSSRETGGEDLGTAGTAASRAQSKVTLTELLDTLRLLEEEPELLPPPKLFKKEKYAWIDGEPGSNSLTADNLEKLGKLNHSPGVPEDGALLSEAKLQSIISFLDEMEKSEQERPRSAASATQREGLLSEEELAHLEQASAVATEVTSSIVRLKLEVEEKKRAISLLQTALAQQRELTVRHVQQTEKELGHQLRLQREQYEAAIQRHLAFIDQLIEDKKVLSERCEAVVAELKQADQKYSKKISQMQEQHELELRKLKELMSATEKIRREKWMDEKTKKIKEITVKGLEPEIQKLMAKHRQDIRQLKMLHEAELLQSDERAARQYCRQAEELRSLLQREKEEQGQRERELARQRCEKQLEQEEQALQQQRRRLYAEVAEEKERLSQQAARQRAEVEELRRQLEASSSALTAALKEEHAKEQEERERRHQAEVKVLKERLEMERQAWEASYVKKEEAWLLARERELREEVRKERDKEIELVIQRLEADMSSAKEECERAAENRIKRIRDKYEVELQELERSERKLQERCNELKGRLAELEGESSRLQGLLKHREQELEEIRKVRDQLAQERSSLAEVIREEFAARLVGTEEENKRLKAEMVEMRARQRLELDRVAREKDRELEEVHRRVKTAVARKEENVSSLRKQYEAAVQRAEHLEALLEQQRQQLLAAK</sequence>
<feature type="region of interest" description="Disordered" evidence="2">
    <location>
        <begin position="574"/>
        <end position="597"/>
    </location>
</feature>
<proteinExistence type="predicted"/>
<evidence type="ECO:0000256" key="2">
    <source>
        <dbReference type="SAM" id="MobiDB-lite"/>
    </source>
</evidence>
<dbReference type="PANTHER" id="PTHR31540:SF1">
    <property type="entry name" value="CENTROSOMAL PROTEIN OF 131 KDA"/>
    <property type="match status" value="1"/>
</dbReference>
<dbReference type="GO" id="GO:0005929">
    <property type="term" value="C:cilium"/>
    <property type="evidence" value="ECO:0007669"/>
    <property type="project" value="GOC"/>
</dbReference>